<accession>A0A7S0GLL1</accession>
<reference evidence="2" key="1">
    <citation type="submission" date="2021-01" db="EMBL/GenBank/DDBJ databases">
        <authorList>
            <person name="Corre E."/>
            <person name="Pelletier E."/>
            <person name="Niang G."/>
            <person name="Scheremetjew M."/>
            <person name="Finn R."/>
            <person name="Kale V."/>
            <person name="Holt S."/>
            <person name="Cochrane G."/>
            <person name="Meng A."/>
            <person name="Brown T."/>
            <person name="Cohen L."/>
        </authorList>
    </citation>
    <scope>NUCLEOTIDE SEQUENCE</scope>
    <source>
        <strain evidence="2">CCAP1064/1</strain>
    </source>
</reference>
<dbReference type="AlphaFoldDB" id="A0A7S0GLL1"/>
<dbReference type="EMBL" id="HBEL01045105">
    <property type="protein sequence ID" value="CAD8424853.1"/>
    <property type="molecule type" value="Transcribed_RNA"/>
</dbReference>
<proteinExistence type="predicted"/>
<feature type="chain" id="PRO_5031137074" evidence="1">
    <location>
        <begin position="30"/>
        <end position="174"/>
    </location>
</feature>
<organism evidence="2">
    <name type="scientific">Proboscia inermis</name>
    <dbReference type="NCBI Taxonomy" id="420281"/>
    <lineage>
        <taxon>Eukaryota</taxon>
        <taxon>Sar</taxon>
        <taxon>Stramenopiles</taxon>
        <taxon>Ochrophyta</taxon>
        <taxon>Bacillariophyta</taxon>
        <taxon>Coscinodiscophyceae</taxon>
        <taxon>Rhizosoleniophycidae</taxon>
        <taxon>Rhizosoleniales</taxon>
        <taxon>Rhizosoleniaceae</taxon>
        <taxon>Proboscia</taxon>
    </lineage>
</organism>
<name>A0A7S0GLL1_9STRA</name>
<evidence type="ECO:0000313" key="2">
    <source>
        <dbReference type="EMBL" id="CAD8424853.1"/>
    </source>
</evidence>
<sequence>MMVLQSLYGMLLLTTWFSCIVLNARNVAGLGGTLRGKMLDRLDKTNKDGGIGGVLSGGIFSKDEQSGLDSHMSLSVRVDYQNEEVRFDRTLNEKLIDSLPPFSAMLSLADRDGNSYCTDSDIFGDTKCTVGFDDEIFISVNASMQEDIMEGSTIEFNLRVCTALNRKLCVLPCV</sequence>
<evidence type="ECO:0000256" key="1">
    <source>
        <dbReference type="SAM" id="SignalP"/>
    </source>
</evidence>
<protein>
    <submittedName>
        <fullName evidence="2">Uncharacterized protein</fullName>
    </submittedName>
</protein>
<gene>
    <name evidence="2" type="ORF">PINE0816_LOCUS21013</name>
</gene>
<feature type="signal peptide" evidence="1">
    <location>
        <begin position="1"/>
        <end position="29"/>
    </location>
</feature>
<keyword evidence="1" id="KW-0732">Signal</keyword>